<comment type="catalytic activity">
    <reaction evidence="2">
        <text>2 GTP = 3',3'-c-di-GMP + 2 diphosphate</text>
        <dbReference type="Rhea" id="RHEA:24898"/>
        <dbReference type="ChEBI" id="CHEBI:33019"/>
        <dbReference type="ChEBI" id="CHEBI:37565"/>
        <dbReference type="ChEBI" id="CHEBI:58805"/>
        <dbReference type="EC" id="2.7.7.65"/>
    </reaction>
</comment>
<dbReference type="Gene3D" id="3.30.70.270">
    <property type="match status" value="1"/>
</dbReference>
<comment type="caution">
    <text evidence="5">The sequence shown here is derived from an EMBL/GenBank/DDBJ whole genome shotgun (WGS) entry which is preliminary data.</text>
</comment>
<dbReference type="Proteomes" id="UP001156940">
    <property type="component" value="Unassembled WGS sequence"/>
</dbReference>
<dbReference type="EC" id="2.7.7.65" evidence="1"/>
<dbReference type="InterPro" id="IPR029787">
    <property type="entry name" value="Nucleotide_cyclase"/>
</dbReference>
<feature type="transmembrane region" description="Helical" evidence="3">
    <location>
        <begin position="57"/>
        <end position="77"/>
    </location>
</feature>
<dbReference type="PANTHER" id="PTHR45138:SF9">
    <property type="entry name" value="DIGUANYLATE CYCLASE DGCM-RELATED"/>
    <property type="match status" value="1"/>
</dbReference>
<evidence type="ECO:0000313" key="5">
    <source>
        <dbReference type="EMBL" id="MDH5822968.1"/>
    </source>
</evidence>
<evidence type="ECO:0000313" key="6">
    <source>
        <dbReference type="Proteomes" id="UP001156940"/>
    </source>
</evidence>
<keyword evidence="3" id="KW-1133">Transmembrane helix</keyword>
<sequence>MPERPVAQERSRLRARNLLVQEVAETRQRARLGGGFYGIAAALAFGVTGFAPPYRWSGLLVVGTLVLLAVARVLLPVPAAPGEAEARRYLRRIWGVILATAVAWGSFSAWSQTTLPAPAPLITLLFSGAFGMAIAHTLCMRRLPAAIAIAAVMAPTLVVLWGEVAFGVGATWLVYMAYMLLVMGRSHREYWERLELEEELRQQRDVFATQSRVDGLTGLPNRREFSESLERAMEAAGGGQSLSLLILDIDHFKRINDSFGHLAGDACLLRFAGRLREAFPGEGELCARLGGEEFGVVLPVDRATARARAEGFREALERVPLEFDGVQRTVTASIGCCGFDVRRHADADALYREADAALYRAKVGGRNRTECAPAA</sequence>
<accession>A0ABT6J9U6</accession>
<reference evidence="5 6" key="1">
    <citation type="submission" date="2023-04" db="EMBL/GenBank/DDBJ databases">
        <title>Luteimonas endophyticus RD2P54.</title>
        <authorList>
            <person name="Sun J.-Q."/>
        </authorList>
    </citation>
    <scope>NUCLEOTIDE SEQUENCE [LARGE SCALE GENOMIC DNA]</scope>
    <source>
        <strain evidence="5 6">RD2P54</strain>
    </source>
</reference>
<dbReference type="PANTHER" id="PTHR45138">
    <property type="entry name" value="REGULATORY COMPONENTS OF SENSORY TRANSDUCTION SYSTEM"/>
    <property type="match status" value="1"/>
</dbReference>
<dbReference type="EMBL" id="JARXRM010000028">
    <property type="protein sequence ID" value="MDH5822968.1"/>
    <property type="molecule type" value="Genomic_DNA"/>
</dbReference>
<feature type="transmembrane region" description="Helical" evidence="3">
    <location>
        <begin position="167"/>
        <end position="184"/>
    </location>
</feature>
<organism evidence="5 6">
    <name type="scientific">Luteimonas endophytica</name>
    <dbReference type="NCBI Taxonomy" id="3042023"/>
    <lineage>
        <taxon>Bacteria</taxon>
        <taxon>Pseudomonadati</taxon>
        <taxon>Pseudomonadota</taxon>
        <taxon>Gammaproteobacteria</taxon>
        <taxon>Lysobacterales</taxon>
        <taxon>Lysobacteraceae</taxon>
        <taxon>Luteimonas</taxon>
    </lineage>
</organism>
<keyword evidence="5" id="KW-0808">Transferase</keyword>
<dbReference type="CDD" id="cd01949">
    <property type="entry name" value="GGDEF"/>
    <property type="match status" value="1"/>
</dbReference>
<keyword evidence="6" id="KW-1185">Reference proteome</keyword>
<keyword evidence="3" id="KW-0472">Membrane</keyword>
<dbReference type="GO" id="GO:0052621">
    <property type="term" value="F:diguanylate cyclase activity"/>
    <property type="evidence" value="ECO:0007669"/>
    <property type="project" value="UniProtKB-EC"/>
</dbReference>
<dbReference type="SMART" id="SM00267">
    <property type="entry name" value="GGDEF"/>
    <property type="match status" value="1"/>
</dbReference>
<proteinExistence type="predicted"/>
<dbReference type="RefSeq" id="WP_280573995.1">
    <property type="nucleotide sequence ID" value="NZ_JARXRM010000028.1"/>
</dbReference>
<dbReference type="InterPro" id="IPR000160">
    <property type="entry name" value="GGDEF_dom"/>
</dbReference>
<dbReference type="SUPFAM" id="SSF55073">
    <property type="entry name" value="Nucleotide cyclase"/>
    <property type="match status" value="1"/>
</dbReference>
<evidence type="ECO:0000259" key="4">
    <source>
        <dbReference type="PROSITE" id="PS50887"/>
    </source>
</evidence>
<evidence type="ECO:0000256" key="1">
    <source>
        <dbReference type="ARBA" id="ARBA00012528"/>
    </source>
</evidence>
<dbReference type="InterPro" id="IPR043128">
    <property type="entry name" value="Rev_trsase/Diguanyl_cyclase"/>
</dbReference>
<dbReference type="Pfam" id="PF00990">
    <property type="entry name" value="GGDEF"/>
    <property type="match status" value="1"/>
</dbReference>
<feature type="transmembrane region" description="Helical" evidence="3">
    <location>
        <begin position="89"/>
        <end position="111"/>
    </location>
</feature>
<dbReference type="PROSITE" id="PS50887">
    <property type="entry name" value="GGDEF"/>
    <property type="match status" value="1"/>
</dbReference>
<dbReference type="InterPro" id="IPR050469">
    <property type="entry name" value="Diguanylate_Cyclase"/>
</dbReference>
<gene>
    <name evidence="5" type="ORF">QFW77_08195</name>
</gene>
<feature type="domain" description="GGDEF" evidence="4">
    <location>
        <begin position="240"/>
        <end position="374"/>
    </location>
</feature>
<feature type="transmembrane region" description="Helical" evidence="3">
    <location>
        <begin position="34"/>
        <end position="51"/>
    </location>
</feature>
<evidence type="ECO:0000256" key="3">
    <source>
        <dbReference type="SAM" id="Phobius"/>
    </source>
</evidence>
<evidence type="ECO:0000256" key="2">
    <source>
        <dbReference type="ARBA" id="ARBA00034247"/>
    </source>
</evidence>
<feature type="transmembrane region" description="Helical" evidence="3">
    <location>
        <begin position="117"/>
        <end position="136"/>
    </location>
</feature>
<keyword evidence="3" id="KW-0812">Transmembrane</keyword>
<keyword evidence="5" id="KW-0548">Nucleotidyltransferase</keyword>
<dbReference type="NCBIfam" id="TIGR00254">
    <property type="entry name" value="GGDEF"/>
    <property type="match status" value="1"/>
</dbReference>
<protein>
    <recommendedName>
        <fullName evidence="1">diguanylate cyclase</fullName>
        <ecNumber evidence="1">2.7.7.65</ecNumber>
    </recommendedName>
</protein>
<name>A0ABT6J9U6_9GAMM</name>